<proteinExistence type="predicted"/>
<dbReference type="AlphaFoldDB" id="A0A4Q2UDQ4"/>
<comment type="caution">
    <text evidence="11">The sequence shown here is derived from an EMBL/GenBank/DDBJ whole genome shotgun (WGS) entry which is preliminary data.</text>
</comment>
<dbReference type="Gene3D" id="1.20.1250.20">
    <property type="entry name" value="MFS general substrate transporter like domains"/>
    <property type="match status" value="2"/>
</dbReference>
<evidence type="ECO:0000256" key="7">
    <source>
        <dbReference type="ARBA" id="ARBA00023136"/>
    </source>
</evidence>
<name>A0A4Q2UDQ4_9HYPH</name>
<evidence type="ECO:0000259" key="10">
    <source>
        <dbReference type="Pfam" id="PF12832"/>
    </source>
</evidence>
<feature type="transmembrane region" description="Helical" evidence="9">
    <location>
        <begin position="84"/>
        <end position="106"/>
    </location>
</feature>
<dbReference type="NCBIfam" id="NF037955">
    <property type="entry name" value="mfs"/>
    <property type="match status" value="1"/>
</dbReference>
<evidence type="ECO:0000256" key="8">
    <source>
        <dbReference type="SAM" id="MobiDB-lite"/>
    </source>
</evidence>
<dbReference type="InterPro" id="IPR026032">
    <property type="entry name" value="HcaT-like"/>
</dbReference>
<dbReference type="Proteomes" id="UP000290759">
    <property type="component" value="Unassembled WGS sequence"/>
</dbReference>
<feature type="transmembrane region" description="Helical" evidence="9">
    <location>
        <begin position="344"/>
        <end position="366"/>
    </location>
</feature>
<accession>A0A4Q2UDQ4</accession>
<dbReference type="GO" id="GO:0005886">
    <property type="term" value="C:plasma membrane"/>
    <property type="evidence" value="ECO:0007669"/>
    <property type="project" value="UniProtKB-SubCell"/>
</dbReference>
<keyword evidence="7 9" id="KW-0472">Membrane</keyword>
<dbReference type="InterPro" id="IPR024989">
    <property type="entry name" value="MFS_assoc_dom"/>
</dbReference>
<dbReference type="PANTHER" id="PTHR23522">
    <property type="entry name" value="BLL5896 PROTEIN"/>
    <property type="match status" value="1"/>
</dbReference>
<dbReference type="Pfam" id="PF12832">
    <property type="entry name" value="MFS_1_like"/>
    <property type="match status" value="1"/>
</dbReference>
<evidence type="ECO:0000313" key="12">
    <source>
        <dbReference type="Proteomes" id="UP000290759"/>
    </source>
</evidence>
<keyword evidence="3" id="KW-1003">Cell membrane</keyword>
<feature type="domain" description="Major facilitator superfamily associated" evidence="10">
    <location>
        <begin position="24"/>
        <end position="374"/>
    </location>
</feature>
<evidence type="ECO:0000256" key="9">
    <source>
        <dbReference type="SAM" id="Phobius"/>
    </source>
</evidence>
<dbReference type="SUPFAM" id="SSF103473">
    <property type="entry name" value="MFS general substrate transporter"/>
    <property type="match status" value="1"/>
</dbReference>
<feature type="transmembrane region" description="Helical" evidence="9">
    <location>
        <begin position="372"/>
        <end position="391"/>
    </location>
</feature>
<keyword evidence="12" id="KW-1185">Reference proteome</keyword>
<dbReference type="EMBL" id="QYBB01000002">
    <property type="protein sequence ID" value="RYC33347.1"/>
    <property type="molecule type" value="Genomic_DNA"/>
</dbReference>
<dbReference type="InterPro" id="IPR036259">
    <property type="entry name" value="MFS_trans_sf"/>
</dbReference>
<organism evidence="11 12">
    <name type="scientific">Lichenibacterium minor</name>
    <dbReference type="NCBI Taxonomy" id="2316528"/>
    <lineage>
        <taxon>Bacteria</taxon>
        <taxon>Pseudomonadati</taxon>
        <taxon>Pseudomonadota</taxon>
        <taxon>Alphaproteobacteria</taxon>
        <taxon>Hyphomicrobiales</taxon>
        <taxon>Lichenihabitantaceae</taxon>
        <taxon>Lichenibacterium</taxon>
    </lineage>
</organism>
<feature type="region of interest" description="Disordered" evidence="8">
    <location>
        <begin position="394"/>
        <end position="413"/>
    </location>
</feature>
<keyword evidence="2" id="KW-0813">Transport</keyword>
<keyword evidence="6 9" id="KW-1133">Transmembrane helix</keyword>
<evidence type="ECO:0000256" key="2">
    <source>
        <dbReference type="ARBA" id="ARBA00022448"/>
    </source>
</evidence>
<comment type="subcellular location">
    <subcellularLocation>
        <location evidence="1">Cell inner membrane</location>
        <topology evidence="1">Multi-pass membrane protein</topology>
    </subcellularLocation>
</comment>
<feature type="transmembrane region" description="Helical" evidence="9">
    <location>
        <begin position="52"/>
        <end position="72"/>
    </location>
</feature>
<feature type="transmembrane region" description="Helical" evidence="9">
    <location>
        <begin position="167"/>
        <end position="185"/>
    </location>
</feature>
<evidence type="ECO:0000313" key="11">
    <source>
        <dbReference type="EMBL" id="RYC33347.1"/>
    </source>
</evidence>
<feature type="transmembrane region" description="Helical" evidence="9">
    <location>
        <begin position="254"/>
        <end position="274"/>
    </location>
</feature>
<evidence type="ECO:0000256" key="4">
    <source>
        <dbReference type="ARBA" id="ARBA00022519"/>
    </source>
</evidence>
<dbReference type="RefSeq" id="WP_129223149.1">
    <property type="nucleotide sequence ID" value="NZ_QYBB01000002.1"/>
</dbReference>
<feature type="transmembrane region" description="Helical" evidence="9">
    <location>
        <begin position="219"/>
        <end position="242"/>
    </location>
</feature>
<evidence type="ECO:0000256" key="3">
    <source>
        <dbReference type="ARBA" id="ARBA00022475"/>
    </source>
</evidence>
<dbReference type="PIRSF" id="PIRSF004925">
    <property type="entry name" value="HcaT"/>
    <property type="match status" value="1"/>
</dbReference>
<evidence type="ECO:0000256" key="6">
    <source>
        <dbReference type="ARBA" id="ARBA00022989"/>
    </source>
</evidence>
<gene>
    <name evidence="11" type="ORF">D3273_02410</name>
</gene>
<dbReference type="GO" id="GO:0030395">
    <property type="term" value="F:lactose binding"/>
    <property type="evidence" value="ECO:0007669"/>
    <property type="project" value="TreeGrafter"/>
</dbReference>
<protein>
    <submittedName>
        <fullName evidence="11">MFS transporter</fullName>
    </submittedName>
</protein>
<dbReference type="GO" id="GO:0015528">
    <property type="term" value="F:lactose:proton symporter activity"/>
    <property type="evidence" value="ECO:0007669"/>
    <property type="project" value="TreeGrafter"/>
</dbReference>
<reference evidence="11 12" key="1">
    <citation type="submission" date="2018-12" db="EMBL/GenBank/DDBJ databases">
        <authorList>
            <person name="Grouzdev D.S."/>
            <person name="Krutkina M.S."/>
        </authorList>
    </citation>
    <scope>NUCLEOTIDE SEQUENCE [LARGE SCALE GENOMIC DNA]</scope>
    <source>
        <strain evidence="11 12">RmlP026</strain>
    </source>
</reference>
<keyword evidence="4" id="KW-0997">Cell inner membrane</keyword>
<sequence length="413" mass="41261">MAAPSDARPPPRPAASALPPFLLLYAALYSAYGTESAYLPSFFQSHGLADRSIGMVLSAGTLVRIVSGPAAGRLADRLGARRGVLAAAALLSGLIGTLYLGAYGLVPLLLVCLAHSCTEATLAPLSDALAVAASAARGGFRYGWVRGTGSAAFVAGTLLSGQLVDRFGLGCIIGASSALFLAMALSANRVAAPDAAGEPDRGGTLAAARALLAMPAYRTLLLVAALVIGSHAVNDAFAVITWRGAGYGGTAVSLLWSESVLAEVAVFFVAGPWIIDRVGPAGAAAISAGAGVLRWGVMGATVALPALVAVQALHGLTFALLHLGAMKVIGTAVPERLGATAQAVYGNIALGVASAALTFASGYLYAGLGIRAFWVMAALCGLALVLAPGLGRGAGPRGASRPAKPVDKPSSPL</sequence>
<feature type="transmembrane region" description="Helical" evidence="9">
    <location>
        <begin position="303"/>
        <end position="323"/>
    </location>
</feature>
<dbReference type="OrthoDB" id="9150135at2"/>
<feature type="transmembrane region" description="Helical" evidence="9">
    <location>
        <begin position="12"/>
        <end position="32"/>
    </location>
</feature>
<evidence type="ECO:0000256" key="1">
    <source>
        <dbReference type="ARBA" id="ARBA00004429"/>
    </source>
</evidence>
<dbReference type="PANTHER" id="PTHR23522:SF10">
    <property type="entry name" value="3-PHENYLPROPIONIC ACID TRANSPORTER-RELATED"/>
    <property type="match status" value="1"/>
</dbReference>
<evidence type="ECO:0000256" key="5">
    <source>
        <dbReference type="ARBA" id="ARBA00022692"/>
    </source>
</evidence>
<keyword evidence="5 9" id="KW-0812">Transmembrane</keyword>
<reference evidence="11 12" key="2">
    <citation type="submission" date="2019-02" db="EMBL/GenBank/DDBJ databases">
        <title>'Lichenibacterium ramalinii' gen. nov. sp. nov., 'Lichenibacterium minor' gen. nov. sp. nov.</title>
        <authorList>
            <person name="Pankratov T."/>
        </authorList>
    </citation>
    <scope>NUCLEOTIDE SEQUENCE [LARGE SCALE GENOMIC DNA]</scope>
    <source>
        <strain evidence="11 12">RmlP026</strain>
    </source>
</reference>